<dbReference type="InterPro" id="IPR001036">
    <property type="entry name" value="Acrflvin-R"/>
</dbReference>
<accession>A0A109K4M3</accession>
<gene>
    <name evidence="2" type="ORF">AS156_28280</name>
</gene>
<feature type="transmembrane region" description="Helical" evidence="1">
    <location>
        <begin position="28"/>
        <end position="56"/>
    </location>
</feature>
<dbReference type="Pfam" id="PF00873">
    <property type="entry name" value="ACR_tran"/>
    <property type="match status" value="1"/>
</dbReference>
<evidence type="ECO:0000313" key="3">
    <source>
        <dbReference type="Proteomes" id="UP000057737"/>
    </source>
</evidence>
<dbReference type="AlphaFoldDB" id="A0A109K4M3"/>
<dbReference type="EMBL" id="LNCU01000014">
    <property type="protein sequence ID" value="KWV60610.1"/>
    <property type="molecule type" value="Genomic_DNA"/>
</dbReference>
<keyword evidence="1" id="KW-0472">Membrane</keyword>
<proteinExistence type="predicted"/>
<protein>
    <recommendedName>
        <fullName evidence="4">AcrB/AcrD/AcrF family protein</fullName>
    </recommendedName>
</protein>
<evidence type="ECO:0000256" key="1">
    <source>
        <dbReference type="SAM" id="Phobius"/>
    </source>
</evidence>
<dbReference type="GO" id="GO:0016020">
    <property type="term" value="C:membrane"/>
    <property type="evidence" value="ECO:0007669"/>
    <property type="project" value="InterPro"/>
</dbReference>
<dbReference type="Gene3D" id="1.20.1640.10">
    <property type="entry name" value="Multidrug efflux transporter AcrB transmembrane domain"/>
    <property type="match status" value="1"/>
</dbReference>
<organism evidence="2 3">
    <name type="scientific">Bradyrhizobium macuxiense</name>
    <dbReference type="NCBI Taxonomy" id="1755647"/>
    <lineage>
        <taxon>Bacteria</taxon>
        <taxon>Pseudomonadati</taxon>
        <taxon>Pseudomonadota</taxon>
        <taxon>Alphaproteobacteria</taxon>
        <taxon>Hyphomicrobiales</taxon>
        <taxon>Nitrobacteraceae</taxon>
        <taxon>Bradyrhizobium</taxon>
    </lineage>
</organism>
<reference evidence="2 3" key="1">
    <citation type="submission" date="2015-11" db="EMBL/GenBank/DDBJ databases">
        <title>Draft Genome Sequence of the Strain BR 10303 (Bradyrhizobium sp.) isolated from nodules of Centrolobium paraense.</title>
        <authorList>
            <person name="Zelli J.E."/>
            <person name="Simoes-Araujo J.L."/>
            <person name="Barauna A.C."/>
            <person name="Silva K."/>
        </authorList>
    </citation>
    <scope>NUCLEOTIDE SEQUENCE [LARGE SCALE GENOMIC DNA]</scope>
    <source>
        <strain evidence="2 3">BR 10303</strain>
    </source>
</reference>
<keyword evidence="1" id="KW-0812">Transmembrane</keyword>
<dbReference type="Proteomes" id="UP000057737">
    <property type="component" value="Unassembled WGS sequence"/>
</dbReference>
<sequence>MVQPNIASSHSCGLGDGGADGAGAASRFAIGIVVVMGMLIGTLFTLLVLPTFYILIARDHRAVSAPRLERVAVRDEIAA</sequence>
<keyword evidence="1" id="KW-1133">Transmembrane helix</keyword>
<keyword evidence="3" id="KW-1185">Reference proteome</keyword>
<dbReference type="SUPFAM" id="SSF82866">
    <property type="entry name" value="Multidrug efflux transporter AcrB transmembrane domain"/>
    <property type="match status" value="1"/>
</dbReference>
<comment type="caution">
    <text evidence="2">The sequence shown here is derived from an EMBL/GenBank/DDBJ whole genome shotgun (WGS) entry which is preliminary data.</text>
</comment>
<name>A0A109K4M3_9BRAD</name>
<dbReference type="GO" id="GO:0022857">
    <property type="term" value="F:transmembrane transporter activity"/>
    <property type="evidence" value="ECO:0007669"/>
    <property type="project" value="InterPro"/>
</dbReference>
<evidence type="ECO:0000313" key="2">
    <source>
        <dbReference type="EMBL" id="KWV60610.1"/>
    </source>
</evidence>
<evidence type="ECO:0008006" key="4">
    <source>
        <dbReference type="Google" id="ProtNLM"/>
    </source>
</evidence>